<keyword evidence="2" id="KW-1185">Reference proteome</keyword>
<accession>A0A560JEI7</accession>
<dbReference type="Proteomes" id="UP000315914">
    <property type="component" value="Unassembled WGS sequence"/>
</dbReference>
<reference evidence="1 2" key="1">
    <citation type="submission" date="2019-06" db="EMBL/GenBank/DDBJ databases">
        <title>Genomic Encyclopedia of Type Strains, Phase IV (KMG-V): Genome sequencing to study the core and pangenomes of soil and plant-associated prokaryotes.</title>
        <authorList>
            <person name="Whitman W."/>
        </authorList>
    </citation>
    <scope>NUCLEOTIDE SEQUENCE [LARGE SCALE GENOMIC DNA]</scope>
    <source>
        <strain evidence="1 2">BR 10556</strain>
    </source>
</reference>
<proteinExistence type="predicted"/>
<protein>
    <submittedName>
        <fullName evidence="1">Uncharacterized protein</fullName>
    </submittedName>
</protein>
<organism evidence="1 2">
    <name type="scientific">Bradyrhizobium sacchari</name>
    <dbReference type="NCBI Taxonomy" id="1399419"/>
    <lineage>
        <taxon>Bacteria</taxon>
        <taxon>Pseudomonadati</taxon>
        <taxon>Pseudomonadota</taxon>
        <taxon>Alphaproteobacteria</taxon>
        <taxon>Hyphomicrobiales</taxon>
        <taxon>Nitrobacteraceae</taxon>
        <taxon>Bradyrhizobium</taxon>
    </lineage>
</organism>
<dbReference type="EMBL" id="VITW01000009">
    <property type="protein sequence ID" value="TWB69562.1"/>
    <property type="molecule type" value="Genomic_DNA"/>
</dbReference>
<evidence type="ECO:0000313" key="1">
    <source>
        <dbReference type="EMBL" id="TWB69562.1"/>
    </source>
</evidence>
<gene>
    <name evidence="1" type="ORF">FBZ95_109158</name>
</gene>
<sequence length="56" mass="6155">METATLKQAATLWQIDKTVRGQGPNYALPRDQQASAAAVANLFDLCQHTLRRISGK</sequence>
<name>A0A560JEI7_9BRAD</name>
<evidence type="ECO:0000313" key="2">
    <source>
        <dbReference type="Proteomes" id="UP000315914"/>
    </source>
</evidence>
<dbReference type="AlphaFoldDB" id="A0A560JEI7"/>
<comment type="caution">
    <text evidence="1">The sequence shown here is derived from an EMBL/GenBank/DDBJ whole genome shotgun (WGS) entry which is preliminary data.</text>
</comment>